<evidence type="ECO:0000256" key="2">
    <source>
        <dbReference type="ARBA" id="ARBA00001933"/>
    </source>
</evidence>
<dbReference type="SUPFAM" id="SSF55021">
    <property type="entry name" value="ACT-like"/>
    <property type="match status" value="2"/>
</dbReference>
<keyword evidence="9 11" id="KW-0456">Lyase</keyword>
<dbReference type="NCBIfam" id="NF006674">
    <property type="entry name" value="PRK09224.1"/>
    <property type="match status" value="1"/>
</dbReference>
<evidence type="ECO:0000256" key="9">
    <source>
        <dbReference type="ARBA" id="ARBA00023239"/>
    </source>
</evidence>
<dbReference type="AlphaFoldDB" id="A0AAW1PDX1"/>
<dbReference type="InterPro" id="IPR001926">
    <property type="entry name" value="TrpB-like_PALP"/>
</dbReference>
<dbReference type="CDD" id="cd01562">
    <property type="entry name" value="Thr-dehyd"/>
    <property type="match status" value="1"/>
</dbReference>
<evidence type="ECO:0000256" key="1">
    <source>
        <dbReference type="ARBA" id="ARBA00001274"/>
    </source>
</evidence>
<evidence type="ECO:0000256" key="11">
    <source>
        <dbReference type="RuleBase" id="RU362012"/>
    </source>
</evidence>
<dbReference type="InterPro" id="IPR001721">
    <property type="entry name" value="TD_ACT-like"/>
</dbReference>
<dbReference type="InterPro" id="IPR005787">
    <property type="entry name" value="Thr_deHydtase_biosynth"/>
</dbReference>
<dbReference type="PANTHER" id="PTHR48078:SF11">
    <property type="entry name" value="THREONINE DEHYDRATASE, MITOCHONDRIAL"/>
    <property type="match status" value="1"/>
</dbReference>
<comment type="similarity">
    <text evidence="4 11">Belongs to the serine/threonine dehydratase family.</text>
</comment>
<comment type="catalytic activity">
    <reaction evidence="1 11">
        <text>L-threonine = 2-oxobutanoate + NH4(+)</text>
        <dbReference type="Rhea" id="RHEA:22108"/>
        <dbReference type="ChEBI" id="CHEBI:16763"/>
        <dbReference type="ChEBI" id="CHEBI:28938"/>
        <dbReference type="ChEBI" id="CHEBI:57926"/>
        <dbReference type="EC" id="4.3.1.19"/>
    </reaction>
</comment>
<dbReference type="GO" id="GO:0009097">
    <property type="term" value="P:isoleucine biosynthetic process"/>
    <property type="evidence" value="ECO:0007669"/>
    <property type="project" value="UniProtKB-UniRule"/>
</dbReference>
<reference evidence="13 14" key="1">
    <citation type="journal article" date="2024" name="Nat. Commun.">
        <title>Phylogenomics reveals the evolutionary origins of lichenization in chlorophyte algae.</title>
        <authorList>
            <person name="Puginier C."/>
            <person name="Libourel C."/>
            <person name="Otte J."/>
            <person name="Skaloud P."/>
            <person name="Haon M."/>
            <person name="Grisel S."/>
            <person name="Petersen M."/>
            <person name="Berrin J.G."/>
            <person name="Delaux P.M."/>
            <person name="Dal Grande F."/>
            <person name="Keller J."/>
        </authorList>
    </citation>
    <scope>NUCLEOTIDE SEQUENCE [LARGE SCALE GENOMIC DNA]</scope>
    <source>
        <strain evidence="13 14">SAG 2043</strain>
    </source>
</reference>
<dbReference type="GO" id="GO:0003941">
    <property type="term" value="F:L-serine ammonia-lyase activity"/>
    <property type="evidence" value="ECO:0007669"/>
    <property type="project" value="UniProtKB-ARBA"/>
</dbReference>
<evidence type="ECO:0000313" key="14">
    <source>
        <dbReference type="Proteomes" id="UP001489004"/>
    </source>
</evidence>
<evidence type="ECO:0000259" key="12">
    <source>
        <dbReference type="PROSITE" id="PS51672"/>
    </source>
</evidence>
<evidence type="ECO:0000256" key="4">
    <source>
        <dbReference type="ARBA" id="ARBA00010869"/>
    </source>
</evidence>
<dbReference type="NCBIfam" id="TIGR01124">
    <property type="entry name" value="ilvA_2Cterm"/>
    <property type="match status" value="1"/>
</dbReference>
<comment type="caution">
    <text evidence="13">The sequence shown here is derived from an EMBL/GenBank/DDBJ whole genome shotgun (WGS) entry which is preliminary data.</text>
</comment>
<keyword evidence="5 11" id="KW-0028">Amino-acid biosynthesis</keyword>
<sequence length="556" mass="60263">MLGQRSQASLWSSHQMVPRPECQGPHGCANMAWRMEPGGYLRQILNARVYDVAIETDLQEAPRLSEELGNTILLKREDMQPVHSFKVRGAFNRLSQMTQEQLVKGVICASAGNHAQGVALAARNLGCPARICMPITASTIKVDAVRRLGGIIELVGQTYAEAQTYAQAEAKQHGLVFISAFDDPLIIAGTGTMGLEILRNCSTAQLRTLHAIFVPVGGGGMIAGIAAYVKAVNPQIKIFGVEPTGANAMAISLKQGHRVKLSSIDVFADGVAIKQPGAECFRICRELVDGILLVDNAATSAAVKDVFNETRSILEPAGAVSVAGVKAYLKARPDIKGQTMVAVTSGANINFDRLRLVAELADLGAQREAMLATTITGVPGSLKAFVDCALKVKDINFTELRHRYTAGRPCHVLWSVGVQRDQQLRDLLAQLNSTGLATKDISGIEAAQVHLRHLVGGRARGSPVSEDMQNERLYTVDIPERRGAIQQLLDVISPHWNVTLFHYRKTGARSSAVLLGLQVPVEADERFFAEVGTLAPEFNFTELKTDARQIFDMFLQ</sequence>
<organism evidence="13 14">
    <name type="scientific">[Myrmecia] bisecta</name>
    <dbReference type="NCBI Taxonomy" id="41462"/>
    <lineage>
        <taxon>Eukaryota</taxon>
        <taxon>Viridiplantae</taxon>
        <taxon>Chlorophyta</taxon>
        <taxon>core chlorophytes</taxon>
        <taxon>Trebouxiophyceae</taxon>
        <taxon>Trebouxiales</taxon>
        <taxon>Trebouxiaceae</taxon>
        <taxon>Myrmecia</taxon>
    </lineage>
</organism>
<dbReference type="Gene3D" id="3.40.50.1100">
    <property type="match status" value="2"/>
</dbReference>
<dbReference type="InterPro" id="IPR036052">
    <property type="entry name" value="TrpB-like_PALP_sf"/>
</dbReference>
<keyword evidence="14" id="KW-1185">Reference proteome</keyword>
<keyword evidence="6 11" id="KW-0412">Isoleucine biosynthesis</keyword>
<dbReference type="GO" id="GO:0004794">
    <property type="term" value="F:threonine deaminase activity"/>
    <property type="evidence" value="ECO:0007669"/>
    <property type="project" value="UniProtKB-UniRule"/>
</dbReference>
<evidence type="ECO:0000256" key="3">
    <source>
        <dbReference type="ARBA" id="ARBA00004810"/>
    </source>
</evidence>
<dbReference type="InterPro" id="IPR045865">
    <property type="entry name" value="ACT-like_dom_sf"/>
</dbReference>
<dbReference type="PROSITE" id="PS51672">
    <property type="entry name" value="ACT_LIKE"/>
    <property type="match status" value="1"/>
</dbReference>
<proteinExistence type="inferred from homology"/>
<evidence type="ECO:0000256" key="7">
    <source>
        <dbReference type="ARBA" id="ARBA00022737"/>
    </source>
</evidence>
<evidence type="ECO:0000313" key="13">
    <source>
        <dbReference type="EMBL" id="KAK9806307.1"/>
    </source>
</evidence>
<keyword evidence="7" id="KW-0677">Repeat</keyword>
<dbReference type="EC" id="4.3.1.19" evidence="11"/>
<dbReference type="Pfam" id="PF00585">
    <property type="entry name" value="Thr_dehydrat_C"/>
    <property type="match status" value="2"/>
</dbReference>
<comment type="cofactor">
    <cofactor evidence="2 11">
        <name>pyridoxal 5'-phosphate</name>
        <dbReference type="ChEBI" id="CHEBI:597326"/>
    </cofactor>
</comment>
<dbReference type="PANTHER" id="PTHR48078">
    <property type="entry name" value="THREONINE DEHYDRATASE, MITOCHONDRIAL-RELATED"/>
    <property type="match status" value="1"/>
</dbReference>
<keyword evidence="10 11" id="KW-0100">Branched-chain amino acid biosynthesis</keyword>
<dbReference type="Proteomes" id="UP001489004">
    <property type="component" value="Unassembled WGS sequence"/>
</dbReference>
<dbReference type="EMBL" id="JALJOR010000014">
    <property type="protein sequence ID" value="KAK9806307.1"/>
    <property type="molecule type" value="Genomic_DNA"/>
</dbReference>
<dbReference type="InterPro" id="IPR050147">
    <property type="entry name" value="Ser/Thr_Dehydratase"/>
</dbReference>
<comment type="pathway">
    <text evidence="3 11">Amino-acid biosynthesis; L-isoleucine biosynthesis; 2-oxobutanoate from L-threonine: step 1/1.</text>
</comment>
<evidence type="ECO:0000256" key="8">
    <source>
        <dbReference type="ARBA" id="ARBA00022898"/>
    </source>
</evidence>
<evidence type="ECO:0000256" key="5">
    <source>
        <dbReference type="ARBA" id="ARBA00022605"/>
    </source>
</evidence>
<dbReference type="Pfam" id="PF00291">
    <property type="entry name" value="PALP"/>
    <property type="match status" value="1"/>
</dbReference>
<evidence type="ECO:0000256" key="10">
    <source>
        <dbReference type="ARBA" id="ARBA00023304"/>
    </source>
</evidence>
<feature type="domain" description="ACT-like" evidence="12">
    <location>
        <begin position="472"/>
        <end position="547"/>
    </location>
</feature>
<dbReference type="GO" id="GO:0006567">
    <property type="term" value="P:L-threonine catabolic process"/>
    <property type="evidence" value="ECO:0007669"/>
    <property type="project" value="TreeGrafter"/>
</dbReference>
<dbReference type="GO" id="GO:0006565">
    <property type="term" value="P:L-serine catabolic process"/>
    <property type="evidence" value="ECO:0007669"/>
    <property type="project" value="TreeGrafter"/>
</dbReference>
<evidence type="ECO:0000256" key="6">
    <source>
        <dbReference type="ARBA" id="ARBA00022624"/>
    </source>
</evidence>
<dbReference type="FunFam" id="3.40.50.1100:FF:000005">
    <property type="entry name" value="Threonine dehydratase catabolic"/>
    <property type="match status" value="1"/>
</dbReference>
<dbReference type="SUPFAM" id="SSF53686">
    <property type="entry name" value="Tryptophan synthase beta subunit-like PLP-dependent enzymes"/>
    <property type="match status" value="1"/>
</dbReference>
<gene>
    <name evidence="13" type="ORF">WJX72_009564</name>
</gene>
<dbReference type="InterPro" id="IPR038110">
    <property type="entry name" value="TD_ACT-like_sf"/>
</dbReference>
<protein>
    <recommendedName>
        <fullName evidence="11">Threonine dehydratase</fullName>
        <ecNumber evidence="11">4.3.1.19</ecNumber>
    </recommendedName>
    <alternativeName>
        <fullName evidence="11">Threonine deaminase</fullName>
    </alternativeName>
</protein>
<keyword evidence="8 11" id="KW-0663">Pyridoxal phosphate</keyword>
<name>A0AAW1PDX1_9CHLO</name>
<dbReference type="Gene3D" id="3.40.1020.10">
    <property type="entry name" value="Biosynthetic Threonine Deaminase, Domain 3"/>
    <property type="match status" value="1"/>
</dbReference>
<accession>A0AAW1PDX1</accession>